<keyword evidence="3" id="KW-0694">RNA-binding</keyword>
<dbReference type="Proteomes" id="UP000218181">
    <property type="component" value="Unassembled WGS sequence"/>
</dbReference>
<keyword evidence="5" id="KW-1185">Reference proteome</keyword>
<protein>
    <recommendedName>
        <fullName evidence="3">tRNA(Met) cytidine acetate ligase</fullName>
        <ecNumber evidence="3">6.3.4.-</ecNumber>
    </recommendedName>
</protein>
<dbReference type="InterPro" id="IPR014729">
    <property type="entry name" value="Rossmann-like_a/b/a_fold"/>
</dbReference>
<keyword evidence="3" id="KW-0067">ATP-binding</keyword>
<dbReference type="GO" id="GO:0000049">
    <property type="term" value="F:tRNA binding"/>
    <property type="evidence" value="ECO:0007669"/>
    <property type="project" value="UniProtKB-KW"/>
</dbReference>
<dbReference type="GO" id="GO:0005524">
    <property type="term" value="F:ATP binding"/>
    <property type="evidence" value="ECO:0007669"/>
    <property type="project" value="UniProtKB-KW"/>
</dbReference>
<evidence type="ECO:0000256" key="3">
    <source>
        <dbReference type="HAMAP-Rule" id="MF_01539"/>
    </source>
</evidence>
<keyword evidence="3" id="KW-0820">tRNA-binding</keyword>
<dbReference type="SUPFAM" id="SSF52374">
    <property type="entry name" value="Nucleotidylyl transferase"/>
    <property type="match status" value="1"/>
</dbReference>
<dbReference type="PANTHER" id="PTHR37825">
    <property type="entry name" value="TRNA(MET) CYTIDINE ACETATE LIGASE"/>
    <property type="match status" value="1"/>
</dbReference>
<dbReference type="Pfam" id="PF05636">
    <property type="entry name" value="HIGH_NTase1"/>
    <property type="match status" value="1"/>
</dbReference>
<gene>
    <name evidence="3" type="primary">tmcAL</name>
    <name evidence="4" type="ORF">RT41_GL001684</name>
</gene>
<dbReference type="InterPro" id="IPR008513">
    <property type="entry name" value="tRNA(Met)_cyd_acetate_ligase"/>
</dbReference>
<comment type="catalytic activity">
    <reaction evidence="3">
        <text>cytidine(34) in elongator tRNA(Met) + acetate + ATP = N(4)-acetylcytidine(34) in elongator tRNA(Met) + AMP + diphosphate</text>
        <dbReference type="Rhea" id="RHEA:58144"/>
        <dbReference type="Rhea" id="RHEA-COMP:10693"/>
        <dbReference type="Rhea" id="RHEA-COMP:10694"/>
        <dbReference type="ChEBI" id="CHEBI:30089"/>
        <dbReference type="ChEBI" id="CHEBI:30616"/>
        <dbReference type="ChEBI" id="CHEBI:33019"/>
        <dbReference type="ChEBI" id="CHEBI:74900"/>
        <dbReference type="ChEBI" id="CHEBI:82748"/>
        <dbReference type="ChEBI" id="CHEBI:456215"/>
    </reaction>
</comment>
<feature type="binding site" evidence="3">
    <location>
        <begin position="8"/>
        <end position="21"/>
    </location>
    <ligand>
        <name>ATP</name>
        <dbReference type="ChEBI" id="CHEBI:30616"/>
    </ligand>
</feature>
<dbReference type="NCBIfam" id="NF010191">
    <property type="entry name" value="PRK13670.1"/>
    <property type="match status" value="1"/>
</dbReference>
<dbReference type="GO" id="GO:0005737">
    <property type="term" value="C:cytoplasm"/>
    <property type="evidence" value="ECO:0007669"/>
    <property type="project" value="UniProtKB-SubCell"/>
</dbReference>
<accession>A0A2A5RL08</accession>
<evidence type="ECO:0000256" key="2">
    <source>
        <dbReference type="ARBA" id="ARBA00022694"/>
    </source>
</evidence>
<keyword evidence="2 3" id="KW-0819">tRNA processing</keyword>
<sequence length="376" mass="42471">MEKITGIVAEFNPFHNGHKYLLEQAEGLKIIVMSGNWVQRGAPAIFDKWTRAEMALKNGADLVVEMPTLVSVQAADFFAAGSIQILSQLGVNELVFGSESDTDYNKISELYAHKSVEMSTFIESLPDDFSYPEKTQLMWQKFSDIQFDGNTPNHVLALAYAKACADKKIHLRAIARQVAPHSSEKIERQGNELKFASATAIRNAILAEGTSENGVAEVYPENLEPLYQSAPASWSDYYDFLRYKIISKSDLTSLFQVNDELANRLKNNVKIARNFDQLVELVHTKRYTKARVRRVLTYILLDISDDFQLPDLIHVLGFSKAGQAHLRKVSDKTVVRIGQKPWDEITQRADSIYQLGHLGLKEQNYGRIPIIMDKSE</sequence>
<dbReference type="HAMAP" id="MF_01539">
    <property type="entry name" value="TmcAL"/>
    <property type="match status" value="1"/>
</dbReference>
<comment type="function">
    <text evidence="3">Catalyzes the formation of N(4)-acetylcytidine (ac(4)C) at the wobble position of elongator tRNA(Met), using acetate and ATP as substrates. First activates an acetate ion to form acetyladenylate (Ac-AMP) and then transfers the acetyl group to tRNA to form ac(4)C34.</text>
</comment>
<evidence type="ECO:0000313" key="4">
    <source>
        <dbReference type="EMBL" id="PCR99878.1"/>
    </source>
</evidence>
<dbReference type="GO" id="GO:0016879">
    <property type="term" value="F:ligase activity, forming carbon-nitrogen bonds"/>
    <property type="evidence" value="ECO:0007669"/>
    <property type="project" value="UniProtKB-UniRule"/>
</dbReference>
<dbReference type="Gene3D" id="3.40.50.620">
    <property type="entry name" value="HUPs"/>
    <property type="match status" value="1"/>
</dbReference>
<comment type="caution">
    <text evidence="4">The sequence shown here is derived from an EMBL/GenBank/DDBJ whole genome shotgun (WGS) entry which is preliminary data.</text>
</comment>
<feature type="binding site" evidence="3">
    <location>
        <position position="153"/>
    </location>
    <ligand>
        <name>ATP</name>
        <dbReference type="ChEBI" id="CHEBI:30616"/>
    </ligand>
</feature>
<dbReference type="PANTHER" id="PTHR37825:SF1">
    <property type="entry name" value="TRNA(MET) CYTIDINE ACETATE LIGASE"/>
    <property type="match status" value="1"/>
</dbReference>
<keyword evidence="1 3" id="KW-0436">Ligase</keyword>
<dbReference type="RefSeq" id="WP_096818228.1">
    <property type="nucleotide sequence ID" value="NZ_JXJU01000006.1"/>
</dbReference>
<evidence type="ECO:0000313" key="5">
    <source>
        <dbReference type="Proteomes" id="UP000218181"/>
    </source>
</evidence>
<proteinExistence type="inferred from homology"/>
<comment type="similarity">
    <text evidence="3">Belongs to the TmcAL family.</text>
</comment>
<dbReference type="EC" id="6.3.4.-" evidence="3"/>
<keyword evidence="3" id="KW-0963">Cytoplasm</keyword>
<name>A0A2A5RL08_9LACT</name>
<feature type="binding site" evidence="3">
    <location>
        <position position="176"/>
    </location>
    <ligand>
        <name>ATP</name>
        <dbReference type="ChEBI" id="CHEBI:30616"/>
    </ligand>
</feature>
<comment type="subcellular location">
    <subcellularLocation>
        <location evidence="3">Cytoplasm</location>
    </subcellularLocation>
</comment>
<dbReference type="STRING" id="1291764.GCA_001311235_01951"/>
<dbReference type="OrthoDB" id="9769796at2"/>
<feature type="binding site" evidence="3">
    <location>
        <position position="97"/>
    </location>
    <ligand>
        <name>ATP</name>
        <dbReference type="ChEBI" id="CHEBI:30616"/>
    </ligand>
</feature>
<dbReference type="GO" id="GO:0006400">
    <property type="term" value="P:tRNA modification"/>
    <property type="evidence" value="ECO:0007669"/>
    <property type="project" value="UniProtKB-UniRule"/>
</dbReference>
<dbReference type="EMBL" id="JXJU01000006">
    <property type="protein sequence ID" value="PCR99878.1"/>
    <property type="molecule type" value="Genomic_DNA"/>
</dbReference>
<dbReference type="AlphaFoldDB" id="A0A2A5RL08"/>
<reference evidence="4 5" key="1">
    <citation type="submission" date="2014-12" db="EMBL/GenBank/DDBJ databases">
        <title>Draft genome sequences of 10 type strains of Lactococcus.</title>
        <authorList>
            <person name="Sun Z."/>
            <person name="Zhong Z."/>
            <person name="Liu W."/>
            <person name="Zhang W."/>
            <person name="Zhang H."/>
        </authorList>
    </citation>
    <scope>NUCLEOTIDE SEQUENCE [LARGE SCALE GENOMIC DNA]</scope>
    <source>
        <strain evidence="4 5">JCM 16395</strain>
    </source>
</reference>
<keyword evidence="3" id="KW-0547">Nucleotide-binding</keyword>
<evidence type="ECO:0000256" key="1">
    <source>
        <dbReference type="ARBA" id="ARBA00022598"/>
    </source>
</evidence>
<organism evidence="4 5">
    <name type="scientific">Lactococcus fujiensis JCM 16395</name>
    <dbReference type="NCBI Taxonomy" id="1291764"/>
    <lineage>
        <taxon>Bacteria</taxon>
        <taxon>Bacillati</taxon>
        <taxon>Bacillota</taxon>
        <taxon>Bacilli</taxon>
        <taxon>Lactobacillales</taxon>
        <taxon>Streptococcaceae</taxon>
        <taxon>Lactococcus</taxon>
    </lineage>
</organism>
<comment type="caution">
    <text evidence="3">Lacks conserved residue(s) required for the propagation of feature annotation.</text>
</comment>